<proteinExistence type="predicted"/>
<dbReference type="AlphaFoldDB" id="A0AAV9V5M4"/>
<accession>A0AAV9V5M4</accession>
<dbReference type="PANTHER" id="PTHR37450:SF1">
    <property type="entry name" value="CIPC PROTEIN"/>
    <property type="match status" value="1"/>
</dbReference>
<dbReference type="EMBL" id="JAVHNQ010000002">
    <property type="protein sequence ID" value="KAK6354578.1"/>
    <property type="molecule type" value="Genomic_DNA"/>
</dbReference>
<evidence type="ECO:0000313" key="3">
    <source>
        <dbReference type="Proteomes" id="UP001375240"/>
    </source>
</evidence>
<evidence type="ECO:0008006" key="4">
    <source>
        <dbReference type="Google" id="ProtNLM"/>
    </source>
</evidence>
<evidence type="ECO:0000256" key="1">
    <source>
        <dbReference type="SAM" id="MobiDB-lite"/>
    </source>
</evidence>
<feature type="compositionally biased region" description="Basic and acidic residues" evidence="1">
    <location>
        <begin position="70"/>
        <end position="94"/>
    </location>
</feature>
<feature type="region of interest" description="Disordered" evidence="1">
    <location>
        <begin position="70"/>
        <end position="128"/>
    </location>
</feature>
<dbReference type="Pfam" id="PF12585">
    <property type="entry name" value="DUF3759"/>
    <property type="match status" value="1"/>
</dbReference>
<dbReference type="PANTHER" id="PTHR37450">
    <property type="entry name" value="CIPC PROTEIN"/>
    <property type="match status" value="1"/>
</dbReference>
<dbReference type="Proteomes" id="UP001375240">
    <property type="component" value="Unassembled WGS sequence"/>
</dbReference>
<evidence type="ECO:0000313" key="2">
    <source>
        <dbReference type="EMBL" id="KAK6354578.1"/>
    </source>
</evidence>
<name>A0AAV9V5M4_9PEZI</name>
<sequence>MADWDSARSNYQEVHHEGKLSHELIAGAAAFAGIHEFEKTQRAKGGVVNHELAKEILGSLAAAEADKLIETKGRDAWDRERTKREAKHNAERLYDQQYGNQDQYDPYNQQPHPYVNHEEHRHHHRRDD</sequence>
<reference evidence="2 3" key="1">
    <citation type="submission" date="2019-10" db="EMBL/GenBank/DDBJ databases">
        <authorList>
            <person name="Palmer J.M."/>
        </authorList>
    </citation>
    <scope>NUCLEOTIDE SEQUENCE [LARGE SCALE GENOMIC DNA]</scope>
    <source>
        <strain evidence="2 3">TWF696</strain>
    </source>
</reference>
<feature type="compositionally biased region" description="Low complexity" evidence="1">
    <location>
        <begin position="95"/>
        <end position="114"/>
    </location>
</feature>
<organism evidence="2 3">
    <name type="scientific">Orbilia brochopaga</name>
    <dbReference type="NCBI Taxonomy" id="3140254"/>
    <lineage>
        <taxon>Eukaryota</taxon>
        <taxon>Fungi</taxon>
        <taxon>Dikarya</taxon>
        <taxon>Ascomycota</taxon>
        <taxon>Pezizomycotina</taxon>
        <taxon>Orbiliomycetes</taxon>
        <taxon>Orbiliales</taxon>
        <taxon>Orbiliaceae</taxon>
        <taxon>Orbilia</taxon>
    </lineage>
</organism>
<keyword evidence="3" id="KW-1185">Reference proteome</keyword>
<dbReference type="InterPro" id="IPR022234">
    <property type="entry name" value="DUF3759"/>
</dbReference>
<protein>
    <recommendedName>
        <fullName evidence="4">CipC-like antibiotic response protein</fullName>
    </recommendedName>
</protein>
<gene>
    <name evidence="2" type="ORF">TWF696_003720</name>
</gene>
<comment type="caution">
    <text evidence="2">The sequence shown here is derived from an EMBL/GenBank/DDBJ whole genome shotgun (WGS) entry which is preliminary data.</text>
</comment>